<name>A0A366XU38_9BACI</name>
<protein>
    <submittedName>
        <fullName evidence="1">Peptidyl-prolyl cis-trans isomerase</fullName>
    </submittedName>
</protein>
<accession>A0A366XU38</accession>
<keyword evidence="2" id="KW-1185">Reference proteome</keyword>
<dbReference type="OrthoDB" id="2404998at2"/>
<dbReference type="Proteomes" id="UP000253314">
    <property type="component" value="Unassembled WGS sequence"/>
</dbReference>
<organism evidence="1 2">
    <name type="scientific">Bacillus taeanensis</name>
    <dbReference type="NCBI Taxonomy" id="273032"/>
    <lineage>
        <taxon>Bacteria</taxon>
        <taxon>Bacillati</taxon>
        <taxon>Bacillota</taxon>
        <taxon>Bacilli</taxon>
        <taxon>Bacillales</taxon>
        <taxon>Bacillaceae</taxon>
        <taxon>Bacillus</taxon>
    </lineage>
</organism>
<sequence>MSDIVLLTGNVDYTITLDPTVWIFDDRKIELESLFQSSKEEKQDSLMAYTEKMAKNWERELTEEKISPPVNRSIKKFEKEKILAGTFAIPLKPFIENAGPKQEAKEFIVETSDGHTHEIPLHIAEHAFLGFSKDGRPLREDGPIHFYFGDGSNRKNPVRHVIKFIVA</sequence>
<reference evidence="1 2" key="1">
    <citation type="submission" date="2018-07" db="EMBL/GenBank/DDBJ databases">
        <title>Lottiidibacillus patelloidae gen. nov., sp. nov., isolated from the intestinal tract of a marine limpet and the reclassification of B. taeanensis BH030017T, B. algicola KMM 3737T and B. hwajinpoensis SW-72T as genus Lottiidibacillus.</title>
        <authorList>
            <person name="Liu R."/>
            <person name="Huang Z."/>
        </authorList>
    </citation>
    <scope>NUCLEOTIDE SEQUENCE [LARGE SCALE GENOMIC DNA]</scope>
    <source>
        <strain evidence="1 2">BH030017</strain>
    </source>
</reference>
<evidence type="ECO:0000313" key="1">
    <source>
        <dbReference type="EMBL" id="RBW69417.1"/>
    </source>
</evidence>
<evidence type="ECO:0000313" key="2">
    <source>
        <dbReference type="Proteomes" id="UP000253314"/>
    </source>
</evidence>
<dbReference type="RefSeq" id="WP_113806107.1">
    <property type="nucleotide sequence ID" value="NZ_QOCW01000010.1"/>
</dbReference>
<proteinExistence type="predicted"/>
<dbReference type="EMBL" id="QOCW01000010">
    <property type="protein sequence ID" value="RBW69417.1"/>
    <property type="molecule type" value="Genomic_DNA"/>
</dbReference>
<dbReference type="AlphaFoldDB" id="A0A366XU38"/>
<keyword evidence="1" id="KW-0413">Isomerase</keyword>
<dbReference type="GO" id="GO:0016853">
    <property type="term" value="F:isomerase activity"/>
    <property type="evidence" value="ECO:0007669"/>
    <property type="project" value="UniProtKB-KW"/>
</dbReference>
<gene>
    <name evidence="1" type="ORF">DS031_10860</name>
</gene>
<comment type="caution">
    <text evidence="1">The sequence shown here is derived from an EMBL/GenBank/DDBJ whole genome shotgun (WGS) entry which is preliminary data.</text>
</comment>